<dbReference type="PANTHER" id="PTHR10412:SF10">
    <property type="entry name" value="GLYCOSYL HYDROLASE FAMILY 63 C-TERMINAL DOMAIN-CONTAINING PROTEIN"/>
    <property type="match status" value="1"/>
</dbReference>
<dbReference type="Pfam" id="PF22422">
    <property type="entry name" value="MGH1-like_GH"/>
    <property type="match status" value="2"/>
</dbReference>
<dbReference type="Gene3D" id="1.50.10.10">
    <property type="match status" value="1"/>
</dbReference>
<name>A0AAF1KX13_9HYPH</name>
<dbReference type="AlphaFoldDB" id="A0AAF1KX13"/>
<dbReference type="PANTHER" id="PTHR10412">
    <property type="entry name" value="MANNOSYL-OLIGOSACCHARIDE GLUCOSIDASE"/>
    <property type="match status" value="1"/>
</dbReference>
<feature type="domain" description="Mannosylglycerate hydrolase MGH1-like glycoside hydrolase" evidence="1">
    <location>
        <begin position="698"/>
        <end position="858"/>
    </location>
</feature>
<keyword evidence="3" id="KW-1185">Reference proteome</keyword>
<dbReference type="EMBL" id="CP117258">
    <property type="protein sequence ID" value="WFR98694.1"/>
    <property type="molecule type" value="Genomic_DNA"/>
</dbReference>
<keyword evidence="2" id="KW-0614">Plasmid</keyword>
<evidence type="ECO:0000313" key="3">
    <source>
        <dbReference type="Proteomes" id="UP000249499"/>
    </source>
</evidence>
<dbReference type="InterPro" id="IPR004888">
    <property type="entry name" value="Glycoside_hydrolase_63"/>
</dbReference>
<reference evidence="2 3" key="1">
    <citation type="journal article" date="2018" name="Sci. Rep.">
        <title>Rhizobium tumorigenes sp. nov., a novel plant tumorigenic bacterium isolated from cane gall tumors on thornless blackberry.</title>
        <authorList>
            <person name="Kuzmanovi N."/>
            <person name="Smalla K."/>
            <person name="Gronow S."/>
            <person name="PuBawska J."/>
        </authorList>
    </citation>
    <scope>NUCLEOTIDE SEQUENCE [LARGE SCALE GENOMIC DNA]</scope>
    <source>
        <strain evidence="2 3">1078</strain>
    </source>
</reference>
<dbReference type="Proteomes" id="UP000249499">
    <property type="component" value="Plasmid unnamed1"/>
</dbReference>
<dbReference type="KEGG" id="rtu:PR017_23620"/>
<proteinExistence type="predicted"/>
<dbReference type="RefSeq" id="WP_111221398.1">
    <property type="nucleotide sequence ID" value="NZ_CP117258.1"/>
</dbReference>
<reference evidence="3" key="2">
    <citation type="journal article" date="2023" name="MicrobiologyOpen">
        <title>Genomics of the tumorigenes clade of the family Rhizobiaceae and description of Rhizobium rhododendri sp. nov.</title>
        <authorList>
            <person name="Kuzmanovic N."/>
            <person name="diCenzo G.C."/>
            <person name="Bunk B."/>
            <person name="Sproeer C."/>
            <person name="Fruehling A."/>
            <person name="Neumann-Schaal M."/>
            <person name="Overmann J."/>
            <person name="Smalla K."/>
        </authorList>
    </citation>
    <scope>NUCLEOTIDE SEQUENCE [LARGE SCALE GENOMIC DNA]</scope>
    <source>
        <strain evidence="3">1078</strain>
        <plasmid evidence="3">unnamed1</plasmid>
    </source>
</reference>
<evidence type="ECO:0000259" key="1">
    <source>
        <dbReference type="Pfam" id="PF22422"/>
    </source>
</evidence>
<dbReference type="GO" id="GO:0004573">
    <property type="term" value="F:Glc3Man9GlcNAc2 oligosaccharide glucosidase activity"/>
    <property type="evidence" value="ECO:0007669"/>
    <property type="project" value="InterPro"/>
</dbReference>
<geneLocation type="plasmid" evidence="2 3">
    <name>unnamed1</name>
</geneLocation>
<feature type="domain" description="Mannosylglycerate hydrolase MGH1-like glycoside hydrolase" evidence="1">
    <location>
        <begin position="424"/>
        <end position="530"/>
    </location>
</feature>
<accession>A0AAF1KX13</accession>
<dbReference type="GO" id="GO:0009311">
    <property type="term" value="P:oligosaccharide metabolic process"/>
    <property type="evidence" value="ECO:0007669"/>
    <property type="project" value="InterPro"/>
</dbReference>
<organism evidence="2 3">
    <name type="scientific">Rhizobium tumorigenes</name>
    <dbReference type="NCBI Taxonomy" id="2041385"/>
    <lineage>
        <taxon>Bacteria</taxon>
        <taxon>Pseudomonadati</taxon>
        <taxon>Pseudomonadota</taxon>
        <taxon>Alphaproteobacteria</taxon>
        <taxon>Hyphomicrobiales</taxon>
        <taxon>Rhizobiaceae</taxon>
        <taxon>Rhizobium/Agrobacterium group</taxon>
        <taxon>Rhizobium</taxon>
    </lineage>
</organism>
<dbReference type="SUPFAM" id="SSF48208">
    <property type="entry name" value="Six-hairpin glycosidases"/>
    <property type="match status" value="1"/>
</dbReference>
<protein>
    <submittedName>
        <fullName evidence="2">Glucosidase</fullName>
    </submittedName>
</protein>
<evidence type="ECO:0000313" key="2">
    <source>
        <dbReference type="EMBL" id="WFR98694.1"/>
    </source>
</evidence>
<dbReference type="InterPro" id="IPR054491">
    <property type="entry name" value="MGH1-like_GH"/>
</dbReference>
<sequence length="875" mass="98996">MTTVDSAVLATAEGQRLQEIKRGVAWRRWGPYVSERQWGTVREDYSADGDAWNFFPFDHARSRAYRWGEDGLAGFCDESMRWCLGLALWNGKDPILKERLFGLANAEGNHGEDVKEVYHYVDATPTHSYQKMIYRYPQAAFPYGQLRSENAKRTRLDPEFEIADTGIFAEGRYFDVSIEYAKAGPDDILMHIVVENASDEAAVLHLLPQLWARNTWSWSDDPRRPRLEAQANGDVLATRTAKKTWRLSVDQPSELLFCENDTNAPLLFGSEAKGRFKDGINDFVVSGVQSSVDRQGGSKVAARQVFEVPAKGSVSMRLRWREDGLASEPFGDFDAIIELRRQEADAFYEAVQKDIAQSSARAVHRQAIAGLLWSKQFYFLDVPCWLDGDPNLPAPPAERRKARNADWRHLNNADIILMPDAWEYPWYAAWDLAFHCLPMALVDPDFAKQQLLLLTRDWFMHPSGQLPAYEWNFSDVNPPVQAWAALQVYEIDRKLTGIDDISFLERIMHKLMLNFTWWVNRKDSDGRNLFQGGFLGLDNISPFNRSEALPDNMVLDQADGTAWMAMYALNLMKIAIELALSDPVYEDMASKYFEHFLLIAGAVADIGETGEGLWNEDDGFFYDMLRHTDGSSVPIRIQSLVGLIPIFAVEVLDNDIFDKLPSFAARSRWLLQNRPKLASLVSRWTEHGEGESHLLSLLRGHRLKGLLRHMLNEQEFLSDFGVRSLSKIYASNPYRFQAKGISIEVPYTPGEAESGLFGGNSNWRGPVWMPVNFLFIDALRKFHSYFGPDFLVECPTGSGVFMSLDGVADELTKRLARLFVPEAEGSATPAADSIQGYQLFYEYFHGDTGRGMGASHQTGWTALIANLISTTGQAR</sequence>
<dbReference type="InterPro" id="IPR008928">
    <property type="entry name" value="6-hairpin_glycosidase_sf"/>
</dbReference>
<gene>
    <name evidence="2" type="ORF">PR017_23620</name>
</gene>
<dbReference type="InterPro" id="IPR012341">
    <property type="entry name" value="6hp_glycosidase-like_sf"/>
</dbReference>